<evidence type="ECO:0000256" key="1">
    <source>
        <dbReference type="SAM" id="MobiDB-lite"/>
    </source>
</evidence>
<evidence type="ECO:0000313" key="3">
    <source>
        <dbReference type="Proteomes" id="UP001519460"/>
    </source>
</evidence>
<dbReference type="Proteomes" id="UP001519460">
    <property type="component" value="Unassembled WGS sequence"/>
</dbReference>
<gene>
    <name evidence="2" type="ORF">BaRGS_00006038</name>
</gene>
<dbReference type="EMBL" id="JACVVK020000024">
    <property type="protein sequence ID" value="KAK7502788.1"/>
    <property type="molecule type" value="Genomic_DNA"/>
</dbReference>
<keyword evidence="3" id="KW-1185">Reference proteome</keyword>
<comment type="caution">
    <text evidence="2">The sequence shown here is derived from an EMBL/GenBank/DDBJ whole genome shotgun (WGS) entry which is preliminary data.</text>
</comment>
<sequence length="108" mass="12144">MYPEPCCCRAQTSPSCTAMCTYGPELPVEEVDTNTERWNILLATEHGLSPAPTQLWTGKLCKTTVHPNQEILDLRTVSDQRQSVKCFTSQSPTSVSEQQPQYSDYTTR</sequence>
<protein>
    <submittedName>
        <fullName evidence="2">Uncharacterized protein</fullName>
    </submittedName>
</protein>
<name>A0ABD0LUK3_9CAEN</name>
<organism evidence="2 3">
    <name type="scientific">Batillaria attramentaria</name>
    <dbReference type="NCBI Taxonomy" id="370345"/>
    <lineage>
        <taxon>Eukaryota</taxon>
        <taxon>Metazoa</taxon>
        <taxon>Spiralia</taxon>
        <taxon>Lophotrochozoa</taxon>
        <taxon>Mollusca</taxon>
        <taxon>Gastropoda</taxon>
        <taxon>Caenogastropoda</taxon>
        <taxon>Sorbeoconcha</taxon>
        <taxon>Cerithioidea</taxon>
        <taxon>Batillariidae</taxon>
        <taxon>Batillaria</taxon>
    </lineage>
</organism>
<evidence type="ECO:0000313" key="2">
    <source>
        <dbReference type="EMBL" id="KAK7502788.1"/>
    </source>
</evidence>
<feature type="region of interest" description="Disordered" evidence="1">
    <location>
        <begin position="87"/>
        <end position="108"/>
    </location>
</feature>
<proteinExistence type="predicted"/>
<dbReference type="AlphaFoldDB" id="A0ABD0LUK3"/>
<reference evidence="2 3" key="1">
    <citation type="journal article" date="2023" name="Sci. Data">
        <title>Genome assembly of the Korean intertidal mud-creeper Batillaria attramentaria.</title>
        <authorList>
            <person name="Patra A.K."/>
            <person name="Ho P.T."/>
            <person name="Jun S."/>
            <person name="Lee S.J."/>
            <person name="Kim Y."/>
            <person name="Won Y.J."/>
        </authorList>
    </citation>
    <scope>NUCLEOTIDE SEQUENCE [LARGE SCALE GENOMIC DNA]</scope>
    <source>
        <strain evidence="2">Wonlab-2016</strain>
    </source>
</reference>
<accession>A0ABD0LUK3</accession>